<accession>A0A0J0XQ71</accession>
<feature type="compositionally biased region" description="Basic and acidic residues" evidence="1">
    <location>
        <begin position="71"/>
        <end position="82"/>
    </location>
</feature>
<feature type="region of interest" description="Disordered" evidence="1">
    <location>
        <begin position="25"/>
        <end position="122"/>
    </location>
</feature>
<evidence type="ECO:0000313" key="2">
    <source>
        <dbReference type="EMBL" id="KLT43266.1"/>
    </source>
</evidence>
<evidence type="ECO:0000313" key="3">
    <source>
        <dbReference type="Proteomes" id="UP000053611"/>
    </source>
</evidence>
<dbReference type="Proteomes" id="UP000053611">
    <property type="component" value="Unassembled WGS sequence"/>
</dbReference>
<proteinExistence type="predicted"/>
<dbReference type="AlphaFoldDB" id="A0A0J0XQ71"/>
<dbReference type="EMBL" id="KQ087196">
    <property type="protein sequence ID" value="KLT43266.1"/>
    <property type="molecule type" value="Genomic_DNA"/>
</dbReference>
<evidence type="ECO:0000256" key="1">
    <source>
        <dbReference type="SAM" id="MobiDB-lite"/>
    </source>
</evidence>
<sequence length="146" mass="15555">MPEMNETMNELVVISGHLYSHCLASTPLPPSQPNSHPIPPSNQPTAMSSMPELRERPAPHLTPADQWTSTAEKDTEGNEKPRPPRYRGACGRVGADGSEAAIHRPRAGGRGGQRRGAVGEPGRAADVAGGVVRDYGLGWTSVRCAR</sequence>
<protein>
    <submittedName>
        <fullName evidence="2">Uncharacterized protein</fullName>
    </submittedName>
</protein>
<name>A0A0J0XQ71_9TREE</name>
<keyword evidence="3" id="KW-1185">Reference proteome</keyword>
<feature type="compositionally biased region" description="Pro residues" evidence="1">
    <location>
        <begin position="27"/>
        <end position="42"/>
    </location>
</feature>
<reference evidence="2 3" key="1">
    <citation type="submission" date="2015-03" db="EMBL/GenBank/DDBJ databases">
        <title>Genomics and transcriptomics of the oil-accumulating basidiomycete yeast T. oleaginosus allow insights into substrate utilization and the diverse evolutionary trajectories of mating systems in fungi.</title>
        <authorList>
            <consortium name="DOE Joint Genome Institute"/>
            <person name="Kourist R."/>
            <person name="Kracht O."/>
            <person name="Bracharz F."/>
            <person name="Lipzen A."/>
            <person name="Nolan M."/>
            <person name="Ohm R."/>
            <person name="Grigoriev I."/>
            <person name="Sun S."/>
            <person name="Heitman J."/>
            <person name="Bruck T."/>
            <person name="Nowrousian M."/>
        </authorList>
    </citation>
    <scope>NUCLEOTIDE SEQUENCE [LARGE SCALE GENOMIC DNA]</scope>
    <source>
        <strain evidence="2 3">IBC0246</strain>
    </source>
</reference>
<organism evidence="2 3">
    <name type="scientific">Cutaneotrichosporon oleaginosum</name>
    <dbReference type="NCBI Taxonomy" id="879819"/>
    <lineage>
        <taxon>Eukaryota</taxon>
        <taxon>Fungi</taxon>
        <taxon>Dikarya</taxon>
        <taxon>Basidiomycota</taxon>
        <taxon>Agaricomycotina</taxon>
        <taxon>Tremellomycetes</taxon>
        <taxon>Trichosporonales</taxon>
        <taxon>Trichosporonaceae</taxon>
        <taxon>Cutaneotrichosporon</taxon>
    </lineage>
</organism>
<gene>
    <name evidence="2" type="ORF">CC85DRAFT_327403</name>
</gene>